<gene>
    <name evidence="1" type="ordered locus">plu2538</name>
</gene>
<keyword evidence="2" id="KW-1185">Reference proteome</keyword>
<dbReference type="KEGG" id="plu:plu2538"/>
<proteinExistence type="predicted"/>
<reference evidence="2" key="1">
    <citation type="journal article" date="2003" name="Nat. Biotechnol.">
        <title>The genome sequence of the entomopathogenic bacterium Photorhabdus luminescens.</title>
        <authorList>
            <person name="Duchaud E."/>
            <person name="Rusniok C."/>
            <person name="Frangeul L."/>
            <person name="Buchrieser C."/>
            <person name="Givaudan A."/>
            <person name="Taourit S."/>
            <person name="Bocs S."/>
            <person name="Boursaux-Eude C."/>
            <person name="Chandler M."/>
            <person name="Charles J.-F."/>
            <person name="Dassa E."/>
            <person name="Derose R."/>
            <person name="Derzelle S."/>
            <person name="Freyssinet G."/>
            <person name="Gaudriault S."/>
            <person name="Medigue C."/>
            <person name="Lanois A."/>
            <person name="Powell K."/>
            <person name="Siguier P."/>
            <person name="Vincent R."/>
            <person name="Wingate V."/>
            <person name="Zouine M."/>
            <person name="Glaser P."/>
            <person name="Boemare N."/>
            <person name="Danchin A."/>
            <person name="Kunst F."/>
        </authorList>
    </citation>
    <scope>NUCLEOTIDE SEQUENCE [LARGE SCALE GENOMIC DNA]</scope>
    <source>
        <strain evidence="2">DSM 15139 / CIP 105565 / TT01</strain>
    </source>
</reference>
<evidence type="ECO:0000313" key="2">
    <source>
        <dbReference type="Proteomes" id="UP000002514"/>
    </source>
</evidence>
<accession>Q7N417</accession>
<sequence length="93" mass="10861">MAFFRFKGHLCKYFQRGKRAEIFCLTEISLCIRIEDNLNEVLNKHLRLLGTRNDDDSKVVRPDGSSGRVDLMLSKSKGWLSHHSQRKLFEHGK</sequence>
<dbReference type="Proteomes" id="UP000002514">
    <property type="component" value="Chromosome"/>
</dbReference>
<dbReference type="EMBL" id="BX571867">
    <property type="protein sequence ID" value="CAE14912.1"/>
    <property type="molecule type" value="Genomic_DNA"/>
</dbReference>
<name>Q7N417_PHOLL</name>
<evidence type="ECO:0000313" key="1">
    <source>
        <dbReference type="EMBL" id="CAE14912.1"/>
    </source>
</evidence>
<dbReference type="STRING" id="243265.plu2538"/>
<dbReference type="AlphaFoldDB" id="Q7N417"/>
<protein>
    <submittedName>
        <fullName evidence="1">Photorhabdus luminescens subsp. laumondii TTO1 complete genome segment 9/17</fullName>
    </submittedName>
</protein>
<dbReference type="HOGENOM" id="CLU_2397064_0_0_6"/>
<organism evidence="1 2">
    <name type="scientific">Photorhabdus laumondii subsp. laumondii (strain DSM 15139 / CIP 105565 / TT01)</name>
    <name type="common">Photorhabdus luminescens subsp. laumondii</name>
    <dbReference type="NCBI Taxonomy" id="243265"/>
    <lineage>
        <taxon>Bacteria</taxon>
        <taxon>Pseudomonadati</taxon>
        <taxon>Pseudomonadota</taxon>
        <taxon>Gammaproteobacteria</taxon>
        <taxon>Enterobacterales</taxon>
        <taxon>Morganellaceae</taxon>
        <taxon>Photorhabdus</taxon>
    </lineage>
</organism>